<dbReference type="GeneID" id="64666214"/>
<reference evidence="2" key="1">
    <citation type="journal article" date="2020" name="New Phytol.">
        <title>Comparative genomics reveals dynamic genome evolution in host specialist ectomycorrhizal fungi.</title>
        <authorList>
            <person name="Lofgren L.A."/>
            <person name="Nguyen N.H."/>
            <person name="Vilgalys R."/>
            <person name="Ruytinx J."/>
            <person name="Liao H.L."/>
            <person name="Branco S."/>
            <person name="Kuo A."/>
            <person name="LaButti K."/>
            <person name="Lipzen A."/>
            <person name="Andreopoulos W."/>
            <person name="Pangilinan J."/>
            <person name="Riley R."/>
            <person name="Hundley H."/>
            <person name="Na H."/>
            <person name="Barry K."/>
            <person name="Grigoriev I.V."/>
            <person name="Stajich J.E."/>
            <person name="Kennedy P.G."/>
        </authorList>
    </citation>
    <scope>NUCLEOTIDE SEQUENCE</scope>
    <source>
        <strain evidence="2">FC203</strain>
    </source>
</reference>
<evidence type="ECO:0000256" key="1">
    <source>
        <dbReference type="SAM" id="SignalP"/>
    </source>
</evidence>
<name>A0AAD4E2Q8_9AGAM</name>
<dbReference type="PROSITE" id="PS51257">
    <property type="entry name" value="PROKAR_LIPOPROTEIN"/>
    <property type="match status" value="1"/>
</dbReference>
<feature type="chain" id="PRO_5042218862" description="Secreted protein" evidence="1">
    <location>
        <begin position="22"/>
        <end position="157"/>
    </location>
</feature>
<protein>
    <recommendedName>
        <fullName evidence="4">Secreted protein</fullName>
    </recommendedName>
</protein>
<sequence>MRLSPSSWILFVTFILSMVSCGAPRCSWERDTDFRGLSRHRSICKHYRKESTLATERRRNRAQESAQTLQRSLQLTTSHGSGAPRLGPVRFTKNGCLKPIAHCEHRAFGTLHQPTNPANTAHVNTATDSDVLDVAMEDTDEQDHDAPGVHFPVVLSS</sequence>
<evidence type="ECO:0000313" key="3">
    <source>
        <dbReference type="Proteomes" id="UP001195769"/>
    </source>
</evidence>
<dbReference type="EMBL" id="JABBWK010000039">
    <property type="protein sequence ID" value="KAG1898522.1"/>
    <property type="molecule type" value="Genomic_DNA"/>
</dbReference>
<evidence type="ECO:0000313" key="2">
    <source>
        <dbReference type="EMBL" id="KAG1898522.1"/>
    </source>
</evidence>
<organism evidence="2 3">
    <name type="scientific">Suillus fuscotomentosus</name>
    <dbReference type="NCBI Taxonomy" id="1912939"/>
    <lineage>
        <taxon>Eukaryota</taxon>
        <taxon>Fungi</taxon>
        <taxon>Dikarya</taxon>
        <taxon>Basidiomycota</taxon>
        <taxon>Agaricomycotina</taxon>
        <taxon>Agaricomycetes</taxon>
        <taxon>Agaricomycetidae</taxon>
        <taxon>Boletales</taxon>
        <taxon>Suillineae</taxon>
        <taxon>Suillaceae</taxon>
        <taxon>Suillus</taxon>
    </lineage>
</organism>
<keyword evidence="3" id="KW-1185">Reference proteome</keyword>
<evidence type="ECO:0008006" key="4">
    <source>
        <dbReference type="Google" id="ProtNLM"/>
    </source>
</evidence>
<accession>A0AAD4E2Q8</accession>
<dbReference type="RefSeq" id="XP_041224098.1">
    <property type="nucleotide sequence ID" value="XM_041371916.1"/>
</dbReference>
<feature type="signal peptide" evidence="1">
    <location>
        <begin position="1"/>
        <end position="21"/>
    </location>
</feature>
<keyword evidence="1" id="KW-0732">Signal</keyword>
<dbReference type="AlphaFoldDB" id="A0AAD4E2Q8"/>
<dbReference type="Proteomes" id="UP001195769">
    <property type="component" value="Unassembled WGS sequence"/>
</dbReference>
<comment type="caution">
    <text evidence="2">The sequence shown here is derived from an EMBL/GenBank/DDBJ whole genome shotgun (WGS) entry which is preliminary data.</text>
</comment>
<proteinExistence type="predicted"/>
<gene>
    <name evidence="2" type="ORF">F5891DRAFT_463150</name>
</gene>